<dbReference type="EMBL" id="MFGA01000019">
    <property type="protein sequence ID" value="OGF20873.1"/>
    <property type="molecule type" value="Genomic_DNA"/>
</dbReference>
<feature type="domain" description="Glycosyltransferase subfamily 4-like N-terminal" evidence="3">
    <location>
        <begin position="15"/>
        <end position="194"/>
    </location>
</feature>
<dbReference type="Pfam" id="PF00534">
    <property type="entry name" value="Glycos_transf_1"/>
    <property type="match status" value="1"/>
</dbReference>
<evidence type="ECO:0000259" key="2">
    <source>
        <dbReference type="Pfam" id="PF00534"/>
    </source>
</evidence>
<keyword evidence="1" id="KW-0808">Transferase</keyword>
<sequence length="392" mass="44626">MKITMIGQKGIPAIYGGIERHVEELATRLAGCGFEVFAYCRPWYFDENHEFRLRQGYGGQARIKNHEYKGIKLILLPSIKTKNLDAITHTFISTLHAIFVVKPDIIHYHGVGPSLLSWIPKLLAPKIKVISTFHCIDRKHQKWGFIARLSLRMGEWAACHFADKTITVSKTLKQYCSEAYDKDVLYIPNGVNVEEKNSVVKRAEILKKFGLKKEKYLLMVSRLVRHKGAHYLIQAFHDLKKNDKEFSDLKLVIAGDSAFTDSYVKELKRLAKGNKDIIFTGFQSGKPLENLFLNSLVVVQPSESEGLPIAVLEAMSYGKVVIASDIPENMEIIKKHGISFENKNIQDLMVKISDTIAMNDLKKRGELAKQFVKKNFNWEGITKKTKEVYLGI</sequence>
<dbReference type="SUPFAM" id="SSF53756">
    <property type="entry name" value="UDP-Glycosyltransferase/glycogen phosphorylase"/>
    <property type="match status" value="1"/>
</dbReference>
<dbReference type="InterPro" id="IPR001296">
    <property type="entry name" value="Glyco_trans_1"/>
</dbReference>
<dbReference type="PANTHER" id="PTHR46401">
    <property type="entry name" value="GLYCOSYLTRANSFERASE WBBK-RELATED"/>
    <property type="match status" value="1"/>
</dbReference>
<evidence type="ECO:0000256" key="1">
    <source>
        <dbReference type="ARBA" id="ARBA00022679"/>
    </source>
</evidence>
<dbReference type="PANTHER" id="PTHR46401:SF2">
    <property type="entry name" value="GLYCOSYLTRANSFERASE WBBK-RELATED"/>
    <property type="match status" value="1"/>
</dbReference>
<dbReference type="InterPro" id="IPR028098">
    <property type="entry name" value="Glyco_trans_4-like_N"/>
</dbReference>
<feature type="domain" description="Glycosyl transferase family 1" evidence="2">
    <location>
        <begin position="203"/>
        <end position="366"/>
    </location>
</feature>
<comment type="caution">
    <text evidence="4">The sequence shown here is derived from an EMBL/GenBank/DDBJ whole genome shotgun (WGS) entry which is preliminary data.</text>
</comment>
<dbReference type="Gene3D" id="3.40.50.2000">
    <property type="entry name" value="Glycogen Phosphorylase B"/>
    <property type="match status" value="2"/>
</dbReference>
<gene>
    <name evidence="4" type="ORF">A2257_00095</name>
</gene>
<protein>
    <recommendedName>
        <fullName evidence="6">Glycosyl transferase family 1</fullName>
    </recommendedName>
</protein>
<dbReference type="GO" id="GO:0009103">
    <property type="term" value="P:lipopolysaccharide biosynthetic process"/>
    <property type="evidence" value="ECO:0007669"/>
    <property type="project" value="TreeGrafter"/>
</dbReference>
<name>A0A1F5S369_9BACT</name>
<evidence type="ECO:0000313" key="5">
    <source>
        <dbReference type="Proteomes" id="UP000177407"/>
    </source>
</evidence>
<dbReference type="Proteomes" id="UP000177407">
    <property type="component" value="Unassembled WGS sequence"/>
</dbReference>
<organism evidence="4 5">
    <name type="scientific">Candidatus Falkowbacteria bacterium RIFOXYA2_FULL_38_12</name>
    <dbReference type="NCBI Taxonomy" id="1797993"/>
    <lineage>
        <taxon>Bacteria</taxon>
        <taxon>Candidatus Falkowiibacteriota</taxon>
    </lineage>
</organism>
<accession>A0A1F5S369</accession>
<dbReference type="CDD" id="cd03801">
    <property type="entry name" value="GT4_PimA-like"/>
    <property type="match status" value="1"/>
</dbReference>
<evidence type="ECO:0000259" key="3">
    <source>
        <dbReference type="Pfam" id="PF13439"/>
    </source>
</evidence>
<dbReference type="AlphaFoldDB" id="A0A1F5S369"/>
<evidence type="ECO:0000313" key="4">
    <source>
        <dbReference type="EMBL" id="OGF20873.1"/>
    </source>
</evidence>
<reference evidence="4 5" key="1">
    <citation type="journal article" date="2016" name="Nat. Commun.">
        <title>Thousands of microbial genomes shed light on interconnected biogeochemical processes in an aquifer system.</title>
        <authorList>
            <person name="Anantharaman K."/>
            <person name="Brown C.T."/>
            <person name="Hug L.A."/>
            <person name="Sharon I."/>
            <person name="Castelle C.J."/>
            <person name="Probst A.J."/>
            <person name="Thomas B.C."/>
            <person name="Singh A."/>
            <person name="Wilkins M.J."/>
            <person name="Karaoz U."/>
            <person name="Brodie E.L."/>
            <person name="Williams K.H."/>
            <person name="Hubbard S.S."/>
            <person name="Banfield J.F."/>
        </authorList>
    </citation>
    <scope>NUCLEOTIDE SEQUENCE [LARGE SCALE GENOMIC DNA]</scope>
</reference>
<evidence type="ECO:0008006" key="6">
    <source>
        <dbReference type="Google" id="ProtNLM"/>
    </source>
</evidence>
<dbReference type="GO" id="GO:0016757">
    <property type="term" value="F:glycosyltransferase activity"/>
    <property type="evidence" value="ECO:0007669"/>
    <property type="project" value="InterPro"/>
</dbReference>
<proteinExistence type="predicted"/>
<dbReference type="Pfam" id="PF13439">
    <property type="entry name" value="Glyco_transf_4"/>
    <property type="match status" value="1"/>
</dbReference>